<keyword evidence="14" id="KW-1185">Reference proteome</keyword>
<dbReference type="SMART" id="SM00552">
    <property type="entry name" value="ADEAMc"/>
    <property type="match status" value="1"/>
</dbReference>
<sequence length="336" mass="35859">MQMEKDENFADDVANLCYRHYSQLPKKGKPSVPGEWTLMAVIVLTHDESRKMRVVSMATGSKCLDRDQLSEKGDTVSDSHAEVLARRGLVRFLIQEVGDLLDGKCDGILEEVSARPFKVRLKDGVGFHLFATHTPCGDASVFPKEQEAAGGADTVTVATPAKRGPSSESAAAKKRRRIETDVTPPNSDAIVAPLASDGGTDRCHGHNGFSIDTAASSVNGCKTRGEFQAEIKADTVTTTTPRGEDAIEDAGERDVAPSDIHRTGAKCVPGGAQDARVPGVGYHMTGALRTKPGRSRGKGTVSMSCSDKLARWNVLGLQGALLSLVMPINVNIYEVS</sequence>
<comment type="similarity">
    <text evidence="7">Belongs to the ADAT1 family.</text>
</comment>
<keyword evidence="2" id="KW-0479">Metal-binding</keyword>
<evidence type="ECO:0000256" key="6">
    <source>
        <dbReference type="ARBA" id="ARBA00037784"/>
    </source>
</evidence>
<evidence type="ECO:0000256" key="3">
    <source>
        <dbReference type="ARBA" id="ARBA00022801"/>
    </source>
</evidence>
<evidence type="ECO:0000256" key="2">
    <source>
        <dbReference type="ARBA" id="ARBA00022723"/>
    </source>
</evidence>
<name>A0ABM1ENT3_PRICU</name>
<dbReference type="InterPro" id="IPR002466">
    <property type="entry name" value="A_deamin"/>
</dbReference>
<dbReference type="Proteomes" id="UP000695022">
    <property type="component" value="Unplaced"/>
</dbReference>
<evidence type="ECO:0000256" key="1">
    <source>
        <dbReference type="ARBA" id="ARBA00022694"/>
    </source>
</evidence>
<feature type="domain" description="A to I editase" evidence="13">
    <location>
        <begin position="56"/>
        <end position="326"/>
    </location>
</feature>
<keyword evidence="4" id="KW-0862">Zinc</keyword>
<organism evidence="14 15">
    <name type="scientific">Priapulus caudatus</name>
    <name type="common">Priapulid worm</name>
    <dbReference type="NCBI Taxonomy" id="37621"/>
    <lineage>
        <taxon>Eukaryota</taxon>
        <taxon>Metazoa</taxon>
        <taxon>Ecdysozoa</taxon>
        <taxon>Scalidophora</taxon>
        <taxon>Priapulida</taxon>
        <taxon>Priapulimorpha</taxon>
        <taxon>Priapulimorphida</taxon>
        <taxon>Priapulidae</taxon>
        <taxon>Priapulus</taxon>
    </lineage>
</organism>
<evidence type="ECO:0000256" key="4">
    <source>
        <dbReference type="ARBA" id="ARBA00022833"/>
    </source>
</evidence>
<dbReference type="RefSeq" id="XP_014673854.1">
    <property type="nucleotide sequence ID" value="XM_014818368.1"/>
</dbReference>
<dbReference type="Pfam" id="PF02137">
    <property type="entry name" value="A_deamin"/>
    <property type="match status" value="1"/>
</dbReference>
<feature type="region of interest" description="Disordered" evidence="12">
    <location>
        <begin position="160"/>
        <end position="189"/>
    </location>
</feature>
<proteinExistence type="inferred from homology"/>
<reference evidence="15" key="1">
    <citation type="submission" date="2025-08" db="UniProtKB">
        <authorList>
            <consortium name="RefSeq"/>
        </authorList>
    </citation>
    <scope>IDENTIFICATION</scope>
</reference>
<evidence type="ECO:0000256" key="5">
    <source>
        <dbReference type="ARBA" id="ARBA00037026"/>
    </source>
</evidence>
<evidence type="ECO:0000256" key="9">
    <source>
        <dbReference type="ARBA" id="ARBA00040502"/>
    </source>
</evidence>
<evidence type="ECO:0000256" key="11">
    <source>
        <dbReference type="ARBA" id="ARBA00047635"/>
    </source>
</evidence>
<protein>
    <recommendedName>
        <fullName evidence="9">tRNA-specific adenosine deaminase 1</fullName>
        <ecNumber evidence="8">3.5.4.34</ecNumber>
    </recommendedName>
    <alternativeName>
        <fullName evidence="10">tRNA-specific adenosine-37 deaminase</fullName>
    </alternativeName>
</protein>
<dbReference type="PROSITE" id="PS50141">
    <property type="entry name" value="A_DEAMIN_EDITASE"/>
    <property type="match status" value="1"/>
</dbReference>
<comment type="catalytic activity">
    <reaction evidence="11">
        <text>adenosine(37) in tRNA(Ala) + H2O + H(+) = inosine(37) in tRNA(Ala) + NH4(+)</text>
        <dbReference type="Rhea" id="RHEA:50968"/>
        <dbReference type="Rhea" id="RHEA-COMP:12855"/>
        <dbReference type="Rhea" id="RHEA-COMP:12856"/>
        <dbReference type="ChEBI" id="CHEBI:15377"/>
        <dbReference type="ChEBI" id="CHEBI:15378"/>
        <dbReference type="ChEBI" id="CHEBI:28938"/>
        <dbReference type="ChEBI" id="CHEBI:74411"/>
        <dbReference type="ChEBI" id="CHEBI:82852"/>
        <dbReference type="EC" id="3.5.4.34"/>
    </reaction>
</comment>
<comment type="cofactor">
    <cofactor evidence="5">
        <name>1D-myo-inositol hexakisphosphate</name>
        <dbReference type="ChEBI" id="CHEBI:58130"/>
    </cofactor>
</comment>
<evidence type="ECO:0000256" key="12">
    <source>
        <dbReference type="SAM" id="MobiDB-lite"/>
    </source>
</evidence>
<dbReference type="PANTHER" id="PTHR46516">
    <property type="entry name" value="TRNA-SPECIFIC ADENOSINE DEAMINASE 1"/>
    <property type="match status" value="1"/>
</dbReference>
<evidence type="ECO:0000313" key="15">
    <source>
        <dbReference type="RefSeq" id="XP_014673854.1"/>
    </source>
</evidence>
<evidence type="ECO:0000256" key="7">
    <source>
        <dbReference type="ARBA" id="ARBA00038326"/>
    </source>
</evidence>
<gene>
    <name evidence="15" type="primary">LOC106814092</name>
</gene>
<comment type="function">
    <text evidence="6">Specifically deaminates adenosine-37 to inosine in tRNA-Ala.</text>
</comment>
<accession>A0ABM1ENT3</accession>
<evidence type="ECO:0000313" key="14">
    <source>
        <dbReference type="Proteomes" id="UP000695022"/>
    </source>
</evidence>
<evidence type="ECO:0000259" key="13">
    <source>
        <dbReference type="PROSITE" id="PS50141"/>
    </source>
</evidence>
<dbReference type="GeneID" id="106814092"/>
<evidence type="ECO:0000256" key="10">
    <source>
        <dbReference type="ARBA" id="ARBA00041760"/>
    </source>
</evidence>
<dbReference type="PANTHER" id="PTHR46516:SF1">
    <property type="entry name" value="TRNA-SPECIFIC ADENOSINE DEAMINASE 1"/>
    <property type="match status" value="1"/>
</dbReference>
<dbReference type="EC" id="3.5.4.34" evidence="8"/>
<keyword evidence="3" id="KW-0378">Hydrolase</keyword>
<evidence type="ECO:0000256" key="8">
    <source>
        <dbReference type="ARBA" id="ARBA00038940"/>
    </source>
</evidence>
<keyword evidence="1" id="KW-0819">tRNA processing</keyword>